<dbReference type="Gene3D" id="3.30.559.10">
    <property type="entry name" value="Chloramphenicol acetyltransferase-like domain"/>
    <property type="match status" value="2"/>
</dbReference>
<keyword evidence="3" id="KW-0012">Acyltransferase</keyword>
<dbReference type="Gramene" id="PRQ34247">
    <property type="protein sequence ID" value="PRQ34247"/>
    <property type="gene ID" value="RchiOBHm_Chr5g0066721"/>
</dbReference>
<name>A0A2P6QJ94_ROSCH</name>
<dbReference type="STRING" id="74649.A0A2P6QJ94"/>
<evidence type="ECO:0000256" key="2">
    <source>
        <dbReference type="ARBA" id="ARBA00022679"/>
    </source>
</evidence>
<dbReference type="Pfam" id="PF02458">
    <property type="entry name" value="Transferase"/>
    <property type="match status" value="1"/>
</dbReference>
<evidence type="ECO:0000256" key="1">
    <source>
        <dbReference type="ARBA" id="ARBA00009861"/>
    </source>
</evidence>
<dbReference type="PANTHER" id="PTHR31642">
    <property type="entry name" value="TRICHOTHECENE 3-O-ACETYLTRANSFERASE"/>
    <property type="match status" value="1"/>
</dbReference>
<gene>
    <name evidence="4" type="ORF">RchiOBHm_Chr5g0066721</name>
</gene>
<dbReference type="InterPro" id="IPR023213">
    <property type="entry name" value="CAT-like_dom_sf"/>
</dbReference>
<evidence type="ECO:0000313" key="5">
    <source>
        <dbReference type="Proteomes" id="UP000238479"/>
    </source>
</evidence>
<dbReference type="OMA" id="NIHNANT"/>
<dbReference type="OrthoDB" id="671439at2759"/>
<protein>
    <submittedName>
        <fullName evidence="4">Putative transferase</fullName>
    </submittedName>
</protein>
<keyword evidence="5" id="KW-1185">Reference proteome</keyword>
<comment type="similarity">
    <text evidence="1">Belongs to the plant acyltransferase family.</text>
</comment>
<reference evidence="4 5" key="1">
    <citation type="journal article" date="2018" name="Nat. Genet.">
        <title>The Rosa genome provides new insights in the design of modern roses.</title>
        <authorList>
            <person name="Bendahmane M."/>
        </authorList>
    </citation>
    <scope>NUCLEOTIDE SEQUENCE [LARGE SCALE GENOMIC DNA]</scope>
    <source>
        <strain evidence="5">cv. Old Blush</strain>
    </source>
</reference>
<dbReference type="EMBL" id="PDCK01000043">
    <property type="protein sequence ID" value="PRQ34247.1"/>
    <property type="molecule type" value="Genomic_DNA"/>
</dbReference>
<proteinExistence type="inferred from homology"/>
<dbReference type="Proteomes" id="UP000238479">
    <property type="component" value="Chromosome 5"/>
</dbReference>
<evidence type="ECO:0000256" key="3">
    <source>
        <dbReference type="ARBA" id="ARBA00023315"/>
    </source>
</evidence>
<organism evidence="4 5">
    <name type="scientific">Rosa chinensis</name>
    <name type="common">China rose</name>
    <dbReference type="NCBI Taxonomy" id="74649"/>
    <lineage>
        <taxon>Eukaryota</taxon>
        <taxon>Viridiplantae</taxon>
        <taxon>Streptophyta</taxon>
        <taxon>Embryophyta</taxon>
        <taxon>Tracheophyta</taxon>
        <taxon>Spermatophyta</taxon>
        <taxon>Magnoliopsida</taxon>
        <taxon>eudicotyledons</taxon>
        <taxon>Gunneridae</taxon>
        <taxon>Pentapetalae</taxon>
        <taxon>rosids</taxon>
        <taxon>fabids</taxon>
        <taxon>Rosales</taxon>
        <taxon>Rosaceae</taxon>
        <taxon>Rosoideae</taxon>
        <taxon>Rosoideae incertae sedis</taxon>
        <taxon>Rosa</taxon>
    </lineage>
</organism>
<dbReference type="GO" id="GO:0016747">
    <property type="term" value="F:acyltransferase activity, transferring groups other than amino-acyl groups"/>
    <property type="evidence" value="ECO:0007669"/>
    <property type="project" value="TreeGrafter"/>
</dbReference>
<comment type="caution">
    <text evidence="4">The sequence shown here is derived from an EMBL/GenBank/DDBJ whole genome shotgun (WGS) entry which is preliminary data.</text>
</comment>
<dbReference type="PANTHER" id="PTHR31642:SF11">
    <property type="entry name" value="SHIKIMATE O-HYDROXYCINNAMOYLTRANSFERASE"/>
    <property type="match status" value="1"/>
</dbReference>
<keyword evidence="2 4" id="KW-0808">Transferase</keyword>
<dbReference type="InterPro" id="IPR050317">
    <property type="entry name" value="Plant_Fungal_Acyltransferase"/>
</dbReference>
<dbReference type="FunFam" id="3.30.559.10:FF:000008">
    <property type="entry name" value="Tryptamine hydroxycinnamoyl transferase"/>
    <property type="match status" value="1"/>
</dbReference>
<dbReference type="AlphaFoldDB" id="A0A2P6QJ94"/>
<accession>A0A2P6QJ94</accession>
<evidence type="ECO:0000313" key="4">
    <source>
        <dbReference type="EMBL" id="PRQ34247.1"/>
    </source>
</evidence>
<sequence>MTVNVRMRESTVVRPAAETPRQSLWLSNMDLVQRTTHTPLVYFYKPSDIAGAGKDNNFFDMRVLKDALSKALVPFYPLAGRLRQKKDEGENGRIEIDCNAEGALFAVADSSSCIDDFGDFAPTPEFGRGLIPTVEYSGGISSFPLLLVQITYLKCGGVALGLGVDHHVSDGISTFHFINTWSDMARGLEVAIRPSMDRTILRARDPPRPLPDHIHHIAYPPRNKHESTAATTVTNFRFTREHINVLKAMSTMTIADDDDMNTLPVKFTTFEVFAGHVWRCACKARELADDQETNLYFAVNGRNRLQPPLPPGYFGNVIFRAVATALAGDLISKPLSYAASCIHNAVVRMDDDYVRSELDYLELQQRHQDLSSLAHGTHVRCPNLGITSWFTMSIYDADFGWGRPSVMGPAGIPSEGKGYMQPSATDDGSLSLSVSLQSQHMISFSKNVLLNHSLM</sequence>